<gene>
    <name evidence="1" type="ORF">JI739_06250</name>
</gene>
<evidence type="ECO:0000313" key="1">
    <source>
        <dbReference type="EMBL" id="MBL0419944.1"/>
    </source>
</evidence>
<protein>
    <submittedName>
        <fullName evidence="1">DUF4242 domain-containing protein</fullName>
    </submittedName>
</protein>
<keyword evidence="2" id="KW-1185">Reference proteome</keyword>
<dbReference type="Pfam" id="PF14026">
    <property type="entry name" value="SCO4226-like"/>
    <property type="match status" value="1"/>
</dbReference>
<proteinExistence type="predicted"/>
<dbReference type="EMBL" id="JAEQNA010000001">
    <property type="protein sequence ID" value="MBL0419944.1"/>
    <property type="molecule type" value="Genomic_DNA"/>
</dbReference>
<dbReference type="InterPro" id="IPR025336">
    <property type="entry name" value="SCO4226-like"/>
</dbReference>
<name>A0A937D0Y1_9BURK</name>
<reference evidence="1" key="1">
    <citation type="submission" date="2021-01" db="EMBL/GenBank/DDBJ databases">
        <title>Ramlibacter sp. strain AW1 16S ribosomal RNA gene Genome sequencing and assembly.</title>
        <authorList>
            <person name="Kang M."/>
        </authorList>
    </citation>
    <scope>NUCLEOTIDE SEQUENCE</scope>
    <source>
        <strain evidence="1">AW1</strain>
    </source>
</reference>
<organism evidence="1 2">
    <name type="scientific">Ramlibacter aurantiacus</name>
    <dbReference type="NCBI Taxonomy" id="2801330"/>
    <lineage>
        <taxon>Bacteria</taxon>
        <taxon>Pseudomonadati</taxon>
        <taxon>Pseudomonadota</taxon>
        <taxon>Betaproteobacteria</taxon>
        <taxon>Burkholderiales</taxon>
        <taxon>Comamonadaceae</taxon>
        <taxon>Ramlibacter</taxon>
    </lineage>
</organism>
<accession>A0A937D0Y1</accession>
<comment type="caution">
    <text evidence="1">The sequence shown here is derived from an EMBL/GenBank/DDBJ whole genome shotgun (WGS) entry which is preliminary data.</text>
</comment>
<dbReference type="AlphaFoldDB" id="A0A937D0Y1"/>
<sequence length="90" mass="10070">MPRFVIEREIPDAGKLSGPELKAVAQKSCDVLRSMGPRVQWQQSYVTDDKIYCVYYAESEADVREHAQKGGFPADKVSVVRNVIDPVTAE</sequence>
<dbReference type="RefSeq" id="WP_201682942.1">
    <property type="nucleotide sequence ID" value="NZ_JAEQNA010000001.1"/>
</dbReference>
<dbReference type="Proteomes" id="UP000613011">
    <property type="component" value="Unassembled WGS sequence"/>
</dbReference>
<evidence type="ECO:0000313" key="2">
    <source>
        <dbReference type="Proteomes" id="UP000613011"/>
    </source>
</evidence>